<dbReference type="Gene3D" id="1.10.1740.10">
    <property type="match status" value="1"/>
</dbReference>
<comment type="similarity">
    <text evidence="1">Belongs to the sigma-70 factor family. ECF subfamily.</text>
</comment>
<sequence length="277" mass="31025">MRLPEIDHAWVQRAQQGELAALDRLLLVIQPAVYNLAMRMLNQREDAQDATQEILLRITTHLASFRGDSRFATWMFRIASNYLLTARSRAKESPALSLEGLAQKLGFGVQLAERALAEGQPRQLDPEDKLSAQRMALACTQGMLMCLDREHRAAYVLDLTFGLDSATAAEVLEISPEAYRKRLSRARQRLDEFMRRQCGLVNACANCTCDKQLLAVEQAQRLGMAKPTTRAPEAELIALTELGDAAAVFRAHPDYQVPQRVIETVRAVLKLHTGGWQ</sequence>
<keyword evidence="8" id="KW-1185">Reference proteome</keyword>
<evidence type="ECO:0000313" key="8">
    <source>
        <dbReference type="Proteomes" id="UP000030063"/>
    </source>
</evidence>
<accession>A0A0A1YII2</accession>
<evidence type="ECO:0000256" key="1">
    <source>
        <dbReference type="ARBA" id="ARBA00010641"/>
    </source>
</evidence>
<dbReference type="Pfam" id="PF08281">
    <property type="entry name" value="Sigma70_r4_2"/>
    <property type="match status" value="1"/>
</dbReference>
<feature type="domain" description="RNA polymerase sigma factor 70 region 4 type 2" evidence="6">
    <location>
        <begin position="141"/>
        <end position="190"/>
    </location>
</feature>
<dbReference type="InterPro" id="IPR014284">
    <property type="entry name" value="RNA_pol_sigma-70_dom"/>
</dbReference>
<proteinExistence type="inferred from homology"/>
<dbReference type="Gene3D" id="1.10.10.10">
    <property type="entry name" value="Winged helix-like DNA-binding domain superfamily/Winged helix DNA-binding domain"/>
    <property type="match status" value="1"/>
</dbReference>
<evidence type="ECO:0000256" key="2">
    <source>
        <dbReference type="ARBA" id="ARBA00023015"/>
    </source>
</evidence>
<dbReference type="SUPFAM" id="SSF88659">
    <property type="entry name" value="Sigma3 and sigma4 domains of RNA polymerase sigma factors"/>
    <property type="match status" value="1"/>
</dbReference>
<dbReference type="STRING" id="1395571.TMS3_0109385"/>
<dbReference type="InterPro" id="IPR013249">
    <property type="entry name" value="RNA_pol_sigma70_r4_t2"/>
</dbReference>
<dbReference type="Proteomes" id="UP000030063">
    <property type="component" value="Unassembled WGS sequence"/>
</dbReference>
<dbReference type="InterPro" id="IPR007627">
    <property type="entry name" value="RNA_pol_sigma70_r2"/>
</dbReference>
<keyword evidence="3" id="KW-0731">Sigma factor</keyword>
<gene>
    <name evidence="7" type="ORF">TMS3_0109385</name>
</gene>
<dbReference type="AlphaFoldDB" id="A0A0A1YII2"/>
<evidence type="ECO:0008006" key="9">
    <source>
        <dbReference type="Google" id="ProtNLM"/>
    </source>
</evidence>
<reference evidence="7 8" key="1">
    <citation type="journal article" date="2014" name="Genome Announc.">
        <title>Draft Genome Sequence of Petroleum Oil-Degrading Marine Bacterium Pseudomonas taeanensis Strain MS-3, Isolated from a Crude Oil-Contaminated Seashore.</title>
        <authorList>
            <person name="Lee S.Y."/>
            <person name="Kim S.H."/>
            <person name="Lee D.G."/>
            <person name="Shin S."/>
            <person name="Yun S.H."/>
            <person name="Choi C.W."/>
            <person name="Chung Y.H."/>
            <person name="Choi J.S."/>
            <person name="Kahng H.Y."/>
            <person name="Kim S.I."/>
        </authorList>
    </citation>
    <scope>NUCLEOTIDE SEQUENCE [LARGE SCALE GENOMIC DNA]</scope>
    <source>
        <strain evidence="7 8">MS-3</strain>
    </source>
</reference>
<dbReference type="InterPro" id="IPR039425">
    <property type="entry name" value="RNA_pol_sigma-70-like"/>
</dbReference>
<dbReference type="PANTHER" id="PTHR43133:SF51">
    <property type="entry name" value="RNA POLYMERASE SIGMA FACTOR"/>
    <property type="match status" value="1"/>
</dbReference>
<dbReference type="Pfam" id="PF04542">
    <property type="entry name" value="Sigma70_r2"/>
    <property type="match status" value="1"/>
</dbReference>
<dbReference type="GO" id="GO:0003677">
    <property type="term" value="F:DNA binding"/>
    <property type="evidence" value="ECO:0007669"/>
    <property type="project" value="InterPro"/>
</dbReference>
<dbReference type="PANTHER" id="PTHR43133">
    <property type="entry name" value="RNA POLYMERASE ECF-TYPE SIGMA FACTO"/>
    <property type="match status" value="1"/>
</dbReference>
<keyword evidence="4" id="KW-0804">Transcription</keyword>
<dbReference type="GO" id="GO:0016987">
    <property type="term" value="F:sigma factor activity"/>
    <property type="evidence" value="ECO:0007669"/>
    <property type="project" value="UniProtKB-KW"/>
</dbReference>
<dbReference type="NCBIfam" id="TIGR02937">
    <property type="entry name" value="sigma70-ECF"/>
    <property type="match status" value="1"/>
</dbReference>
<protein>
    <recommendedName>
        <fullName evidence="9">RNA polymerase sigma70</fullName>
    </recommendedName>
</protein>
<dbReference type="eggNOG" id="COG1595">
    <property type="taxonomic scope" value="Bacteria"/>
</dbReference>
<dbReference type="InterPro" id="IPR013324">
    <property type="entry name" value="RNA_pol_sigma_r3/r4-like"/>
</dbReference>
<feature type="domain" description="RNA polymerase sigma-70 region 2" evidence="5">
    <location>
        <begin position="30"/>
        <end position="91"/>
    </location>
</feature>
<evidence type="ECO:0000256" key="3">
    <source>
        <dbReference type="ARBA" id="ARBA00023082"/>
    </source>
</evidence>
<name>A0A0A1YII2_9PSED</name>
<evidence type="ECO:0000256" key="4">
    <source>
        <dbReference type="ARBA" id="ARBA00023163"/>
    </source>
</evidence>
<dbReference type="RefSeq" id="WP_025164967.1">
    <property type="nucleotide sequence ID" value="NZ_AWSQ01000002.1"/>
</dbReference>
<comment type="caution">
    <text evidence="7">The sequence shown here is derived from an EMBL/GenBank/DDBJ whole genome shotgun (WGS) entry which is preliminary data.</text>
</comment>
<dbReference type="SUPFAM" id="SSF88946">
    <property type="entry name" value="Sigma2 domain of RNA polymerase sigma factors"/>
    <property type="match status" value="1"/>
</dbReference>
<dbReference type="InterPro" id="IPR036388">
    <property type="entry name" value="WH-like_DNA-bd_sf"/>
</dbReference>
<keyword evidence="2" id="KW-0805">Transcription regulation</keyword>
<dbReference type="OrthoDB" id="9782108at2"/>
<dbReference type="GO" id="GO:0006352">
    <property type="term" value="P:DNA-templated transcription initiation"/>
    <property type="evidence" value="ECO:0007669"/>
    <property type="project" value="InterPro"/>
</dbReference>
<dbReference type="EMBL" id="AWSQ01000002">
    <property type="protein sequence ID" value="KFX69720.1"/>
    <property type="molecule type" value="Genomic_DNA"/>
</dbReference>
<organism evidence="7 8">
    <name type="scientific">Pseudomonas taeanensis MS-3</name>
    <dbReference type="NCBI Taxonomy" id="1395571"/>
    <lineage>
        <taxon>Bacteria</taxon>
        <taxon>Pseudomonadati</taxon>
        <taxon>Pseudomonadota</taxon>
        <taxon>Gammaproteobacteria</taxon>
        <taxon>Pseudomonadales</taxon>
        <taxon>Pseudomonadaceae</taxon>
        <taxon>Pseudomonas</taxon>
    </lineage>
</organism>
<dbReference type="InterPro" id="IPR013325">
    <property type="entry name" value="RNA_pol_sigma_r2"/>
</dbReference>
<evidence type="ECO:0000259" key="6">
    <source>
        <dbReference type="Pfam" id="PF08281"/>
    </source>
</evidence>
<evidence type="ECO:0000259" key="5">
    <source>
        <dbReference type="Pfam" id="PF04542"/>
    </source>
</evidence>
<evidence type="ECO:0000313" key="7">
    <source>
        <dbReference type="EMBL" id="KFX69720.1"/>
    </source>
</evidence>